<feature type="transmembrane region" description="Helical" evidence="19">
    <location>
        <begin position="130"/>
        <end position="150"/>
    </location>
</feature>
<keyword evidence="21" id="KW-1185">Reference proteome</keyword>
<evidence type="ECO:0000256" key="18">
    <source>
        <dbReference type="RuleBase" id="RU003938"/>
    </source>
</evidence>
<evidence type="ECO:0000256" key="5">
    <source>
        <dbReference type="ARBA" id="ARBA00010185"/>
    </source>
</evidence>
<dbReference type="UniPathway" id="UPA00557">
    <property type="reaction ID" value="UER00614"/>
</dbReference>
<comment type="catalytic activity">
    <reaction evidence="1 18">
        <text>a 1,2-diacyl-sn-glycero-3-phosphate + CTP + H(+) = a CDP-1,2-diacyl-sn-glycerol + diphosphate</text>
        <dbReference type="Rhea" id="RHEA:16229"/>
        <dbReference type="ChEBI" id="CHEBI:15378"/>
        <dbReference type="ChEBI" id="CHEBI:33019"/>
        <dbReference type="ChEBI" id="CHEBI:37563"/>
        <dbReference type="ChEBI" id="CHEBI:58332"/>
        <dbReference type="ChEBI" id="CHEBI:58608"/>
        <dbReference type="EC" id="2.7.7.41"/>
    </reaction>
</comment>
<keyword evidence="10 18" id="KW-0808">Transferase</keyword>
<keyword evidence="9" id="KW-0444">Lipid biosynthesis</keyword>
<reference evidence="21" key="1">
    <citation type="submission" date="2020-03" db="EMBL/GenBank/DDBJ databases">
        <title>Complete genome sequence of sulfur-oxidizing bacterium skT11.</title>
        <authorList>
            <person name="Kanda M."/>
            <person name="Kojima H."/>
            <person name="Fukui M."/>
        </authorList>
    </citation>
    <scope>NUCLEOTIDE SEQUENCE [LARGE SCALE GENOMIC DNA]</scope>
    <source>
        <strain evidence="21">skT11</strain>
    </source>
</reference>
<evidence type="ECO:0000313" key="21">
    <source>
        <dbReference type="Proteomes" id="UP000502260"/>
    </source>
</evidence>
<name>A0A6F8V969_9PROT</name>
<organism evidence="20 21">
    <name type="scientific">Sulfurimicrobium lacus</name>
    <dbReference type="NCBI Taxonomy" id="2715678"/>
    <lineage>
        <taxon>Bacteria</taxon>
        <taxon>Pseudomonadati</taxon>
        <taxon>Pseudomonadota</taxon>
        <taxon>Betaproteobacteria</taxon>
        <taxon>Nitrosomonadales</taxon>
        <taxon>Sulfuricellaceae</taxon>
        <taxon>Sulfurimicrobium</taxon>
    </lineage>
</organism>
<evidence type="ECO:0000256" key="17">
    <source>
        <dbReference type="ARBA" id="ARBA00023264"/>
    </source>
</evidence>
<keyword evidence="15 19" id="KW-0472">Membrane</keyword>
<evidence type="ECO:0000256" key="4">
    <source>
        <dbReference type="ARBA" id="ARBA00005189"/>
    </source>
</evidence>
<keyword evidence="12 18" id="KW-0548">Nucleotidyltransferase</keyword>
<dbReference type="Pfam" id="PF01148">
    <property type="entry name" value="CTP_transf_1"/>
    <property type="match status" value="1"/>
</dbReference>
<feature type="transmembrane region" description="Helical" evidence="19">
    <location>
        <begin position="53"/>
        <end position="71"/>
    </location>
</feature>
<keyword evidence="17" id="KW-1208">Phospholipid metabolism</keyword>
<comment type="pathway">
    <text evidence="4">Lipid metabolism.</text>
</comment>
<evidence type="ECO:0000256" key="12">
    <source>
        <dbReference type="ARBA" id="ARBA00022695"/>
    </source>
</evidence>
<comment type="pathway">
    <text evidence="3 18">Phospholipid metabolism; CDP-diacylglycerol biosynthesis; CDP-diacylglycerol from sn-glycerol 3-phosphate: step 3/3.</text>
</comment>
<accession>A0A6F8V969</accession>
<feature type="transmembrane region" description="Helical" evidence="19">
    <location>
        <begin position="194"/>
        <end position="215"/>
    </location>
</feature>
<evidence type="ECO:0000256" key="6">
    <source>
        <dbReference type="ARBA" id="ARBA00012487"/>
    </source>
</evidence>
<evidence type="ECO:0000256" key="13">
    <source>
        <dbReference type="ARBA" id="ARBA00022989"/>
    </source>
</evidence>
<sequence>MLRTRVITAFALLFVLLGGLFYLPSLFWGCLTLGVIAIGSWEWGALARFPRPARWAYLMLTILWGTAFFVLNIRVEQIYLLAVVFWLLVAIPWFSWGWQVRNPVGLAATGWMVLFPTWFALMDLHAMRPALLLGLIAVVSVADIGAYFAGRAFGKHKLAPSVSPGKTWEGVAGGLLAVACYGALWKTFVATVGVPFPGFVLLLAMAALSVGGDLFESWLKRQAGLKDSGNMLPGHGGVLDRIDGMTPALPLAAAYYIYGFPGF</sequence>
<evidence type="ECO:0000256" key="1">
    <source>
        <dbReference type="ARBA" id="ARBA00001698"/>
    </source>
</evidence>
<dbReference type="GO" id="GO:0004605">
    <property type="term" value="F:phosphatidate cytidylyltransferase activity"/>
    <property type="evidence" value="ECO:0007669"/>
    <property type="project" value="UniProtKB-EC"/>
</dbReference>
<dbReference type="PANTHER" id="PTHR46382">
    <property type="entry name" value="PHOSPHATIDATE CYTIDYLYLTRANSFERASE"/>
    <property type="match status" value="1"/>
</dbReference>
<evidence type="ECO:0000256" key="11">
    <source>
        <dbReference type="ARBA" id="ARBA00022692"/>
    </source>
</evidence>
<evidence type="ECO:0000313" key="20">
    <source>
        <dbReference type="EMBL" id="BCB26204.1"/>
    </source>
</evidence>
<feature type="transmembrane region" description="Helical" evidence="19">
    <location>
        <begin position="104"/>
        <end position="121"/>
    </location>
</feature>
<comment type="similarity">
    <text evidence="5 18">Belongs to the CDS family.</text>
</comment>
<evidence type="ECO:0000256" key="8">
    <source>
        <dbReference type="ARBA" id="ARBA00022475"/>
    </source>
</evidence>
<keyword evidence="11 18" id="KW-0812">Transmembrane</keyword>
<proteinExistence type="inferred from homology"/>
<dbReference type="GO" id="GO:0005886">
    <property type="term" value="C:plasma membrane"/>
    <property type="evidence" value="ECO:0007669"/>
    <property type="project" value="UniProtKB-SubCell"/>
</dbReference>
<evidence type="ECO:0000256" key="3">
    <source>
        <dbReference type="ARBA" id="ARBA00005119"/>
    </source>
</evidence>
<evidence type="ECO:0000256" key="10">
    <source>
        <dbReference type="ARBA" id="ARBA00022679"/>
    </source>
</evidence>
<dbReference type="RefSeq" id="WP_173061503.1">
    <property type="nucleotide sequence ID" value="NZ_AP022853.1"/>
</dbReference>
<evidence type="ECO:0000256" key="16">
    <source>
        <dbReference type="ARBA" id="ARBA00023209"/>
    </source>
</evidence>
<protein>
    <recommendedName>
        <fullName evidence="7 18">Phosphatidate cytidylyltransferase</fullName>
        <ecNumber evidence="6 18">2.7.7.41</ecNumber>
    </recommendedName>
</protein>
<dbReference type="AlphaFoldDB" id="A0A6F8V969"/>
<keyword evidence="14" id="KW-0443">Lipid metabolism</keyword>
<keyword evidence="8" id="KW-1003">Cell membrane</keyword>
<dbReference type="PROSITE" id="PS01315">
    <property type="entry name" value="CDS"/>
    <property type="match status" value="1"/>
</dbReference>
<gene>
    <name evidence="20" type="primary">cdsA</name>
    <name evidence="20" type="ORF">SKTS_10900</name>
</gene>
<dbReference type="KEGG" id="slac:SKTS_10900"/>
<evidence type="ECO:0000256" key="19">
    <source>
        <dbReference type="SAM" id="Phobius"/>
    </source>
</evidence>
<evidence type="ECO:0000256" key="2">
    <source>
        <dbReference type="ARBA" id="ARBA00004651"/>
    </source>
</evidence>
<evidence type="ECO:0000256" key="15">
    <source>
        <dbReference type="ARBA" id="ARBA00023136"/>
    </source>
</evidence>
<dbReference type="InterPro" id="IPR000374">
    <property type="entry name" value="PC_trans"/>
</dbReference>
<keyword evidence="16" id="KW-0594">Phospholipid biosynthesis</keyword>
<evidence type="ECO:0000256" key="14">
    <source>
        <dbReference type="ARBA" id="ARBA00023098"/>
    </source>
</evidence>
<keyword evidence="13 19" id="KW-1133">Transmembrane helix</keyword>
<dbReference type="EC" id="2.7.7.41" evidence="6 18"/>
<dbReference type="EMBL" id="AP022853">
    <property type="protein sequence ID" value="BCB26204.1"/>
    <property type="molecule type" value="Genomic_DNA"/>
</dbReference>
<evidence type="ECO:0000256" key="7">
    <source>
        <dbReference type="ARBA" id="ARBA00019373"/>
    </source>
</evidence>
<evidence type="ECO:0000256" key="9">
    <source>
        <dbReference type="ARBA" id="ARBA00022516"/>
    </source>
</evidence>
<dbReference type="PANTHER" id="PTHR46382:SF1">
    <property type="entry name" value="PHOSPHATIDATE CYTIDYLYLTRANSFERASE"/>
    <property type="match status" value="1"/>
</dbReference>
<feature type="transmembrane region" description="Helical" evidence="19">
    <location>
        <begin position="78"/>
        <end position="98"/>
    </location>
</feature>
<feature type="transmembrane region" description="Helical" evidence="19">
    <location>
        <begin position="12"/>
        <end position="41"/>
    </location>
</feature>
<dbReference type="GO" id="GO:0016024">
    <property type="term" value="P:CDP-diacylglycerol biosynthetic process"/>
    <property type="evidence" value="ECO:0007669"/>
    <property type="project" value="UniProtKB-UniPathway"/>
</dbReference>
<dbReference type="Proteomes" id="UP000502260">
    <property type="component" value="Chromosome"/>
</dbReference>
<comment type="subcellular location">
    <subcellularLocation>
        <location evidence="2">Cell membrane</location>
        <topology evidence="2">Multi-pass membrane protein</topology>
    </subcellularLocation>
</comment>